<dbReference type="Pfam" id="PF05503">
    <property type="entry name" value="Pox_G7"/>
    <property type="match status" value="1"/>
</dbReference>
<dbReference type="GO" id="GO:0044423">
    <property type="term" value="C:virion component"/>
    <property type="evidence" value="ECO:0007669"/>
    <property type="project" value="UniProtKB-KW"/>
</dbReference>
<dbReference type="Proteomes" id="UP000291536">
    <property type="component" value="Genome"/>
</dbReference>
<evidence type="ECO:0000256" key="1">
    <source>
        <dbReference type="ARBA" id="ARBA00004192"/>
    </source>
</evidence>
<dbReference type="Proteomes" id="UP000292322">
    <property type="component" value="Segment"/>
</dbReference>
<comment type="function">
    <text evidence="9">Late protein which is a part of a large complex required for early virion morphogenesis. This complex participates in the formation of virosomes and the incorporation of virosomal contents into nascent immature virions.</text>
</comment>
<evidence type="ECO:0000256" key="10">
    <source>
        <dbReference type="SAM" id="Phobius"/>
    </source>
</evidence>
<evidence type="ECO:0000313" key="16">
    <source>
        <dbReference type="Proteomes" id="UP000294984"/>
    </source>
</evidence>
<name>A0A481N191_9POXV</name>
<comment type="subunit">
    <text evidence="4">Part of a complex composed of A30, G7, F10 kinase, A15, D2, D3, and J1.</text>
</comment>
<proteinExistence type="inferred from homology"/>
<feature type="transmembrane region" description="Helical" evidence="10">
    <location>
        <begin position="108"/>
        <end position="128"/>
    </location>
</feature>
<dbReference type="EMBL" id="MK388095">
    <property type="protein sequence ID" value="QAV34703.1"/>
    <property type="molecule type" value="Genomic_DNA"/>
</dbReference>
<evidence type="ECO:0000256" key="7">
    <source>
        <dbReference type="ARBA" id="ARBA00022844"/>
    </source>
</evidence>
<keyword evidence="10" id="KW-1133">Transmembrane helix</keyword>
<evidence type="ECO:0000313" key="12">
    <source>
        <dbReference type="EMBL" id="QAV34703.1"/>
    </source>
</evidence>
<sequence>MIEPKQSTVYGIIAKAVTSSVTKGLFNANNVDYLYNKAKQLYSSAPTIKENVINGIYSFCENNIVVRDIPHLVEILNNLKHNSVYVCNSNEFWRLYNSLSRFTHCKSFFTACMYTIIATLSTLVTLVLSNKLLHAADMIESIESYLFAVQKPPAQELSDLLEMKYGLINLVQYKIFPIILGKCYLPIQHPPNFSAGAMSPSYSVEVTKLMELPVKTSIIDNVYTFLSEKGLRTTNNVAEYIAGLKIEELQNDENVQKALTTLHAARNYSKGHVLDGKVSSPITKNETLGDQIPLTVSDIEKFTILEYLYLMRVMTNAIKKKTTESKNTGIVLNINSPFKSITVPGVNLVK</sequence>
<dbReference type="EMBL" id="MK388093">
    <property type="protein sequence ID" value="QAV34365.1"/>
    <property type="molecule type" value="Genomic_DNA"/>
</dbReference>
<comment type="similarity">
    <text evidence="3">Belongs to the chordopoxvirinae G7 family.</text>
</comment>
<evidence type="ECO:0000313" key="15">
    <source>
        <dbReference type="Proteomes" id="UP000292322"/>
    </source>
</evidence>
<keyword evidence="8" id="KW-1035">Host cytoplasm</keyword>
<evidence type="ECO:0000313" key="11">
    <source>
        <dbReference type="EMBL" id="QAV34365.1"/>
    </source>
</evidence>
<dbReference type="Proteomes" id="UP000294984">
    <property type="component" value="Genome"/>
</dbReference>
<evidence type="ECO:0000256" key="5">
    <source>
        <dbReference type="ARBA" id="ARBA00019431"/>
    </source>
</evidence>
<reference evidence="14 15" key="1">
    <citation type="journal article" date="2019" name="J. Virol.">
        <title>Punctuated evolution of myxoma virus: rapid and disjunct evolution of a recent viral lineage in Australia.</title>
        <authorList>
            <person name="Eden J.-S."/>
            <person name="Kerr P.J."/>
            <person name="Holmes E.C."/>
        </authorList>
    </citation>
    <scope>NUCLEOTIDE SEQUENCE [LARGE SCALE GENOMIC DNA]</scope>
    <source>
        <strain evidence="13">Aust/ACT/Mulligans Flat</strain>
        <strain evidence="12">Aust/ACT/Mulligans Flat/04-2013/1</strain>
        <strain evidence="11">Aust/ACT/Mulligans Flat/04-2013/2</strain>
    </source>
</reference>
<protein>
    <recommendedName>
        <fullName evidence="5">Assembly protein G7</fullName>
    </recommendedName>
</protein>
<organism evidence="11 16">
    <name type="scientific">Myxoma virus</name>
    <dbReference type="NCBI Taxonomy" id="10273"/>
    <lineage>
        <taxon>Viruses</taxon>
        <taxon>Varidnaviria</taxon>
        <taxon>Bamfordvirae</taxon>
        <taxon>Nucleocytoviricota</taxon>
        <taxon>Pokkesviricetes</taxon>
        <taxon>Chitovirales</taxon>
        <taxon>Poxviridae</taxon>
        <taxon>Chordopoxvirinae</taxon>
        <taxon>Leporipoxvirus</taxon>
        <taxon>Leporipoxvirus myxoma</taxon>
    </lineage>
</organism>
<gene>
    <name evidence="11" type="primary">m052L</name>
</gene>
<evidence type="ECO:0000256" key="4">
    <source>
        <dbReference type="ARBA" id="ARBA00011362"/>
    </source>
</evidence>
<keyword evidence="10" id="KW-0812">Transmembrane</keyword>
<evidence type="ECO:0000256" key="8">
    <source>
        <dbReference type="ARBA" id="ARBA00023200"/>
    </source>
</evidence>
<dbReference type="EMBL" id="MK388107">
    <property type="protein sequence ID" value="QAV36731.1"/>
    <property type="molecule type" value="Genomic_DNA"/>
</dbReference>
<evidence type="ECO:0000256" key="2">
    <source>
        <dbReference type="ARBA" id="ARBA00004328"/>
    </source>
</evidence>
<dbReference type="InterPro" id="IPR008787">
    <property type="entry name" value="Poxvirus_G7"/>
</dbReference>
<evidence type="ECO:0000313" key="14">
    <source>
        <dbReference type="Proteomes" id="UP000291536"/>
    </source>
</evidence>
<evidence type="ECO:0000313" key="13">
    <source>
        <dbReference type="EMBL" id="QAV36731.1"/>
    </source>
</evidence>
<evidence type="ECO:0000256" key="3">
    <source>
        <dbReference type="ARBA" id="ARBA00009079"/>
    </source>
</evidence>
<evidence type="ECO:0000256" key="9">
    <source>
        <dbReference type="ARBA" id="ARBA00025443"/>
    </source>
</evidence>
<keyword evidence="6" id="KW-0597">Phosphoprotein</keyword>
<keyword evidence="7" id="KW-0946">Virion</keyword>
<evidence type="ECO:0000256" key="6">
    <source>
        <dbReference type="ARBA" id="ARBA00022553"/>
    </source>
</evidence>
<accession>A0A481N191</accession>
<keyword evidence="10" id="KW-0472">Membrane</keyword>
<comment type="subcellular location">
    <subcellularLocation>
        <location evidence="1">Host cytoplasm</location>
    </subcellularLocation>
    <subcellularLocation>
        <location evidence="2">Virion</location>
    </subcellularLocation>
</comment>
<dbReference type="GO" id="GO:0030430">
    <property type="term" value="C:host cell cytoplasm"/>
    <property type="evidence" value="ECO:0007669"/>
    <property type="project" value="UniProtKB-SubCell"/>
</dbReference>